<reference evidence="4 5" key="1">
    <citation type="submission" date="2018-12" db="EMBL/GenBank/DDBJ databases">
        <authorList>
            <person name="Chong R.A."/>
        </authorList>
    </citation>
    <scope>NUCLEOTIDE SEQUENCE [LARGE SCALE GENOMIC DNA]</scope>
    <source>
        <strain evidence="4 5">Lps</strain>
    </source>
</reference>
<evidence type="ECO:0000313" key="4">
    <source>
        <dbReference type="EMBL" id="QCI22119.1"/>
    </source>
</evidence>
<comment type="similarity">
    <text evidence="3">Belongs to the SmpB family.</text>
</comment>
<proteinExistence type="inferred from homology"/>
<dbReference type="PROSITE" id="PS01317">
    <property type="entry name" value="SSRP"/>
    <property type="match status" value="1"/>
</dbReference>
<dbReference type="Gene3D" id="2.40.280.10">
    <property type="match status" value="1"/>
</dbReference>
<dbReference type="GO" id="GO:0070930">
    <property type="term" value="P:trans-translation-dependent protein tagging"/>
    <property type="evidence" value="ECO:0007669"/>
    <property type="project" value="TreeGrafter"/>
</dbReference>
<dbReference type="InterPro" id="IPR020081">
    <property type="entry name" value="SsrA-bd_prot_CS"/>
</dbReference>
<gene>
    <name evidence="3 4" type="primary">smpB</name>
    <name evidence="4" type="ORF">D9V70_01305</name>
</gene>
<dbReference type="GO" id="GO:0070929">
    <property type="term" value="P:trans-translation"/>
    <property type="evidence" value="ECO:0007669"/>
    <property type="project" value="UniProtKB-UniRule"/>
</dbReference>
<dbReference type="RefSeq" id="WP_158355961.1">
    <property type="nucleotide sequence ID" value="NZ_CP034870.1"/>
</dbReference>
<comment type="function">
    <text evidence="3">Required for rescue of stalled ribosomes mediated by trans-translation. Binds to transfer-messenger RNA (tmRNA), required for stable association of tmRNA with ribosomes. tmRNA and SmpB together mimic tRNA shape, replacing the anticodon stem-loop with SmpB. tmRNA is encoded by the ssrA gene; the 2 termini fold to resemble tRNA(Ala) and it encodes a 'tag peptide', a short internal open reading frame. During trans-translation Ala-aminoacylated tmRNA acts like a tRNA, entering the A-site of stalled ribosomes, displacing the stalled mRNA. The ribosome then switches to translate the ORF on the tmRNA; the nascent peptide is terminated with the 'tag peptide' encoded by the tmRNA and targeted for degradation. The ribosome is freed to recommence translation, which seems to be the essential function of trans-translation.</text>
</comment>
<dbReference type="SUPFAM" id="SSF74982">
    <property type="entry name" value="Small protein B (SmpB)"/>
    <property type="match status" value="1"/>
</dbReference>
<dbReference type="CDD" id="cd09294">
    <property type="entry name" value="SmpB"/>
    <property type="match status" value="1"/>
</dbReference>
<keyword evidence="2 3" id="KW-0694">RNA-binding</keyword>
<keyword evidence="1 3" id="KW-0963">Cytoplasm</keyword>
<dbReference type="OrthoDB" id="9805462at2"/>
<dbReference type="NCBIfam" id="TIGR00086">
    <property type="entry name" value="smpB"/>
    <property type="match status" value="1"/>
</dbReference>
<evidence type="ECO:0000256" key="3">
    <source>
        <dbReference type="HAMAP-Rule" id="MF_00023"/>
    </source>
</evidence>
<dbReference type="GO" id="GO:0003723">
    <property type="term" value="F:RNA binding"/>
    <property type="evidence" value="ECO:0007669"/>
    <property type="project" value="UniProtKB-UniRule"/>
</dbReference>
<dbReference type="PANTHER" id="PTHR30308">
    <property type="entry name" value="TMRNA-BINDING COMPONENT OF TRANS-TRANSLATION TAGGING COMPLEX"/>
    <property type="match status" value="1"/>
</dbReference>
<evidence type="ECO:0000313" key="5">
    <source>
        <dbReference type="Proteomes" id="UP000298564"/>
    </source>
</evidence>
<dbReference type="InterPro" id="IPR023620">
    <property type="entry name" value="SmpB"/>
</dbReference>
<accession>A0A4D6Y0H6</accession>
<name>A0A4D6Y0H6_9GAMM</name>
<dbReference type="Proteomes" id="UP000298564">
    <property type="component" value="Chromosome"/>
</dbReference>
<dbReference type="EMBL" id="CP034870">
    <property type="protein sequence ID" value="QCI22119.1"/>
    <property type="molecule type" value="Genomic_DNA"/>
</dbReference>
<protein>
    <recommendedName>
        <fullName evidence="3">SsrA-binding protein</fullName>
    </recommendedName>
    <alternativeName>
        <fullName evidence="3">Small protein B</fullName>
    </alternativeName>
</protein>
<dbReference type="GO" id="GO:0005829">
    <property type="term" value="C:cytosol"/>
    <property type="evidence" value="ECO:0007669"/>
    <property type="project" value="TreeGrafter"/>
</dbReference>
<comment type="subcellular location">
    <subcellularLocation>
        <location evidence="3">Cytoplasm</location>
    </subcellularLocation>
    <text evidence="3">The tmRNA-SmpB complex associates with stalled 70S ribosomes.</text>
</comment>
<sequence>MLYKKNHDLKRVKIINKKAYYNYFIEDKFQSGLVLEGWEVKSIRCGKVNITESYITYYLNEMYLCNALIQPLNSSSKYFCYNPIRKRKLLLNKNEIDFLYSKKKNIGYTLISLSLFWKKSWCKLEFGLAKGKNIQDKRTNIKNEEWKKERMNIIKKKQGIKNIL</sequence>
<dbReference type="HAMAP" id="MF_00023">
    <property type="entry name" value="SmpB"/>
    <property type="match status" value="1"/>
</dbReference>
<evidence type="ECO:0000256" key="1">
    <source>
        <dbReference type="ARBA" id="ARBA00022490"/>
    </source>
</evidence>
<dbReference type="PANTHER" id="PTHR30308:SF2">
    <property type="entry name" value="SSRA-BINDING PROTEIN"/>
    <property type="match status" value="1"/>
</dbReference>
<organism evidence="4 5">
    <name type="scientific">Buchnera aphidicola</name>
    <name type="common">Lipaphis pseudobrassicae</name>
    <dbReference type="NCBI Taxonomy" id="1258543"/>
    <lineage>
        <taxon>Bacteria</taxon>
        <taxon>Pseudomonadati</taxon>
        <taxon>Pseudomonadota</taxon>
        <taxon>Gammaproteobacteria</taxon>
        <taxon>Enterobacterales</taxon>
        <taxon>Erwiniaceae</taxon>
        <taxon>Buchnera</taxon>
    </lineage>
</organism>
<dbReference type="Pfam" id="PF01668">
    <property type="entry name" value="SmpB"/>
    <property type="match status" value="1"/>
</dbReference>
<evidence type="ECO:0000256" key="2">
    <source>
        <dbReference type="ARBA" id="ARBA00022884"/>
    </source>
</evidence>
<dbReference type="InterPro" id="IPR000037">
    <property type="entry name" value="SsrA-bd_prot"/>
</dbReference>
<reference evidence="4 5" key="2">
    <citation type="submission" date="2019-05" db="EMBL/GenBank/DDBJ databases">
        <title>Genome evolution of the obligate endosymbiont Buchnera aphidicola.</title>
        <authorList>
            <person name="Moran N.A."/>
        </authorList>
    </citation>
    <scope>NUCLEOTIDE SEQUENCE [LARGE SCALE GENOMIC DNA]</scope>
    <source>
        <strain evidence="4 5">Lps</strain>
    </source>
</reference>
<dbReference type="AlphaFoldDB" id="A0A4D6Y0H6"/>
<dbReference type="NCBIfam" id="NF003843">
    <property type="entry name" value="PRK05422.1"/>
    <property type="match status" value="1"/>
</dbReference>